<evidence type="ECO:0000256" key="6">
    <source>
        <dbReference type="SAM" id="MobiDB-lite"/>
    </source>
</evidence>
<gene>
    <name evidence="8" type="ORF">RFI_11508</name>
</gene>
<evidence type="ECO:0000313" key="8">
    <source>
        <dbReference type="EMBL" id="ETO25628.1"/>
    </source>
</evidence>
<sequence length="379" mass="43171">ELTNTSNDPMLVASIIEAAKSSMGSDISAIDILNIRTFAKRVANLYQFRSSLHQYLCSRMESCAPNLTALIGEQVGARLISKAGSLVKLAKYPASTLQILGAEKALFRALKSRGKCNTPKYGLIFNSSFITRALAKNKGRISRYLANKAAMACRLDCFLDNPTNKYGLAFKEQVEQRLQFFKTGKLPETNSSIMGKVRKGIDEDEDEDEDMQDLDSKQAKPVKTKTGKDQFRLFFFFFVFSQKRSREEDEEEDEEEEEEEKTTAPPTKKRKVTSESVKPAAKPKKPPMDEDVSSGSQSDDEAEEPKQTKPKQAAKNEKHKKESSEEEEEDEESEEEDDNEEKLRKEMEEKLRKEMEEKLKLEMQKLTGKKKETKKKKKQ</sequence>
<dbReference type="GO" id="GO:0032040">
    <property type="term" value="C:small-subunit processome"/>
    <property type="evidence" value="ECO:0007669"/>
    <property type="project" value="InterPro"/>
</dbReference>
<dbReference type="GO" id="GO:0030515">
    <property type="term" value="F:snoRNA binding"/>
    <property type="evidence" value="ECO:0007669"/>
    <property type="project" value="InterPro"/>
</dbReference>
<feature type="region of interest" description="Disordered" evidence="6">
    <location>
        <begin position="245"/>
        <end position="379"/>
    </location>
</feature>
<evidence type="ECO:0000259" key="7">
    <source>
        <dbReference type="PROSITE" id="PS51358"/>
    </source>
</evidence>
<feature type="region of interest" description="Disordered" evidence="6">
    <location>
        <begin position="192"/>
        <end position="223"/>
    </location>
</feature>
<keyword evidence="3" id="KW-0690">Ribosome biogenesis</keyword>
<protein>
    <recommendedName>
        <fullName evidence="5">Nucleolar protein 56</fullName>
    </recommendedName>
</protein>
<dbReference type="InterPro" id="IPR042239">
    <property type="entry name" value="Nop_C"/>
</dbReference>
<evidence type="ECO:0000256" key="3">
    <source>
        <dbReference type="ARBA" id="ARBA00022517"/>
    </source>
</evidence>
<comment type="caution">
    <text evidence="8">The sequence shown here is derived from an EMBL/GenBank/DDBJ whole genome shotgun (WGS) entry which is preliminary data.</text>
</comment>
<dbReference type="GO" id="GO:0042254">
    <property type="term" value="P:ribosome biogenesis"/>
    <property type="evidence" value="ECO:0007669"/>
    <property type="project" value="UniProtKB-KW"/>
</dbReference>
<comment type="similarity">
    <text evidence="2">Belongs to the NOP5/NOP56 family.</text>
</comment>
<dbReference type="PROSITE" id="PS51358">
    <property type="entry name" value="NOP"/>
    <property type="match status" value="1"/>
</dbReference>
<dbReference type="InterPro" id="IPR002687">
    <property type="entry name" value="Nop_dom"/>
</dbReference>
<evidence type="ECO:0000256" key="2">
    <source>
        <dbReference type="ARBA" id="ARBA00009211"/>
    </source>
</evidence>
<dbReference type="PANTHER" id="PTHR10894">
    <property type="entry name" value="NUCLEOLAR PROTEIN 5 NUCLEOLAR PROTEIN NOP5 NOP58"/>
    <property type="match status" value="1"/>
</dbReference>
<proteinExistence type="inferred from homology"/>
<dbReference type="OrthoDB" id="6780543at2759"/>
<dbReference type="Gene3D" id="1.10.287.4070">
    <property type="match status" value="1"/>
</dbReference>
<dbReference type="Gene3D" id="1.10.246.90">
    <property type="entry name" value="Nop domain"/>
    <property type="match status" value="1"/>
</dbReference>
<feature type="compositionally biased region" description="Acidic residues" evidence="6">
    <location>
        <begin position="202"/>
        <end position="213"/>
    </location>
</feature>
<feature type="non-terminal residue" evidence="8">
    <location>
        <position position="1"/>
    </location>
</feature>
<feature type="compositionally biased region" description="Acidic residues" evidence="6">
    <location>
        <begin position="248"/>
        <end position="260"/>
    </location>
</feature>
<comment type="subcellular location">
    <subcellularLocation>
        <location evidence="1">Nucleus</location>
        <location evidence="1">Nucleolus</location>
    </subcellularLocation>
</comment>
<reference evidence="8 9" key="1">
    <citation type="journal article" date="2013" name="Curr. Biol.">
        <title>The Genome of the Foraminiferan Reticulomyxa filosa.</title>
        <authorList>
            <person name="Glockner G."/>
            <person name="Hulsmann N."/>
            <person name="Schleicher M."/>
            <person name="Noegel A.A."/>
            <person name="Eichinger L."/>
            <person name="Gallinger C."/>
            <person name="Pawlowski J."/>
            <person name="Sierra R."/>
            <person name="Euteneuer U."/>
            <person name="Pillet L."/>
            <person name="Moustafa A."/>
            <person name="Platzer M."/>
            <person name="Groth M."/>
            <person name="Szafranski K."/>
            <person name="Schliwa M."/>
        </authorList>
    </citation>
    <scope>NUCLEOTIDE SEQUENCE [LARGE SCALE GENOMIC DNA]</scope>
</reference>
<dbReference type="FunFam" id="1.10.246.90:FF:000001">
    <property type="entry name" value="Nucleolar protein 56"/>
    <property type="match status" value="1"/>
</dbReference>
<feature type="compositionally biased region" description="Acidic residues" evidence="6">
    <location>
        <begin position="324"/>
        <end position="340"/>
    </location>
</feature>
<dbReference type="InterPro" id="IPR045056">
    <property type="entry name" value="Nop56/Nop58"/>
</dbReference>
<feature type="compositionally biased region" description="Basic and acidic residues" evidence="6">
    <location>
        <begin position="341"/>
        <end position="363"/>
    </location>
</feature>
<accession>X6NI88</accession>
<feature type="domain" description="Nop" evidence="7">
    <location>
        <begin position="63"/>
        <end position="183"/>
    </location>
</feature>
<evidence type="ECO:0000256" key="1">
    <source>
        <dbReference type="ARBA" id="ARBA00004604"/>
    </source>
</evidence>
<dbReference type="InterPro" id="IPR036070">
    <property type="entry name" value="Nop_dom_sf"/>
</dbReference>
<evidence type="ECO:0000313" key="9">
    <source>
        <dbReference type="Proteomes" id="UP000023152"/>
    </source>
</evidence>
<organism evidence="8 9">
    <name type="scientific">Reticulomyxa filosa</name>
    <dbReference type="NCBI Taxonomy" id="46433"/>
    <lineage>
        <taxon>Eukaryota</taxon>
        <taxon>Sar</taxon>
        <taxon>Rhizaria</taxon>
        <taxon>Retaria</taxon>
        <taxon>Foraminifera</taxon>
        <taxon>Monothalamids</taxon>
        <taxon>Reticulomyxidae</taxon>
        <taxon>Reticulomyxa</taxon>
    </lineage>
</organism>
<dbReference type="GO" id="GO:0031428">
    <property type="term" value="C:box C/D methylation guide snoRNP complex"/>
    <property type="evidence" value="ECO:0007669"/>
    <property type="project" value="InterPro"/>
</dbReference>
<name>X6NI88_RETFI</name>
<dbReference type="AlphaFoldDB" id="X6NI88"/>
<dbReference type="PANTHER" id="PTHR10894:SF0">
    <property type="entry name" value="NUCLEOLAR PROTEIN 56"/>
    <property type="match status" value="1"/>
</dbReference>
<evidence type="ECO:0000256" key="4">
    <source>
        <dbReference type="ARBA" id="ARBA00023242"/>
    </source>
</evidence>
<dbReference type="SUPFAM" id="SSF89124">
    <property type="entry name" value="Nop domain"/>
    <property type="match status" value="1"/>
</dbReference>
<evidence type="ECO:0000256" key="5">
    <source>
        <dbReference type="ARBA" id="ARBA00040742"/>
    </source>
</evidence>
<dbReference type="Proteomes" id="UP000023152">
    <property type="component" value="Unassembled WGS sequence"/>
</dbReference>
<feature type="compositionally biased region" description="Basic and acidic residues" evidence="6">
    <location>
        <begin position="314"/>
        <end position="323"/>
    </location>
</feature>
<keyword evidence="4" id="KW-0539">Nucleus</keyword>
<dbReference type="EMBL" id="ASPP01008386">
    <property type="protein sequence ID" value="ETO25628.1"/>
    <property type="molecule type" value="Genomic_DNA"/>
</dbReference>
<keyword evidence="9" id="KW-1185">Reference proteome</keyword>
<feature type="compositionally biased region" description="Basic residues" evidence="6">
    <location>
        <begin position="367"/>
        <end position="379"/>
    </location>
</feature>
<dbReference type="Pfam" id="PF01798">
    <property type="entry name" value="Nop"/>
    <property type="match status" value="1"/>
</dbReference>